<comment type="caution">
    <text evidence="2">The sequence shown here is derived from an EMBL/GenBank/DDBJ whole genome shotgun (WGS) entry which is preliminary data.</text>
</comment>
<dbReference type="InterPro" id="IPR049920">
    <property type="entry name" value="IK1_05631-like"/>
</dbReference>
<gene>
    <name evidence="2" type="ORF">CLORY_43750</name>
</gene>
<evidence type="ECO:0000313" key="3">
    <source>
        <dbReference type="Proteomes" id="UP000190080"/>
    </source>
</evidence>
<sequence>MHRIYKEQNSERILRLQFSQRKHYELAEFYNDLSWVLAIILVILSIIGTKFDLLENVRLLINAILAIGVFMVNKIAISNVKIGAATKEYIDSELFHLDRKDKYCDYSMLEIKESALKMKEKYEKEYNIQISNTGKDKPAGLKDWYTYKTDGKDVHVILKCQEENIWWNGVLNKKFLWGIGLFSLVILSLIIEIIMVNKISLVAIINIILLCVSLFCKTIEDLVQAIKYYTYYIKAKSKIEAFETNMNLRMKDLMLLQNDINKMRSIKFLVPNFIHKIYSKKLHLMLEEVKSM</sequence>
<feature type="transmembrane region" description="Helical" evidence="1">
    <location>
        <begin position="59"/>
        <end position="77"/>
    </location>
</feature>
<keyword evidence="1" id="KW-1133">Transmembrane helix</keyword>
<reference evidence="2 3" key="1">
    <citation type="submission" date="2017-03" db="EMBL/GenBank/DDBJ databases">
        <title>Genome sequence of Clostridium oryzae DSM 28571.</title>
        <authorList>
            <person name="Poehlein A."/>
            <person name="Daniel R."/>
        </authorList>
    </citation>
    <scope>NUCLEOTIDE SEQUENCE [LARGE SCALE GENOMIC DNA]</scope>
    <source>
        <strain evidence="2 3">DSM 28571</strain>
    </source>
</reference>
<evidence type="ECO:0000256" key="1">
    <source>
        <dbReference type="SAM" id="Phobius"/>
    </source>
</evidence>
<feature type="transmembrane region" description="Helical" evidence="1">
    <location>
        <begin position="175"/>
        <end position="195"/>
    </location>
</feature>
<feature type="transmembrane region" description="Helical" evidence="1">
    <location>
        <begin position="201"/>
        <end position="219"/>
    </location>
</feature>
<dbReference type="AlphaFoldDB" id="A0A1V4I726"/>
<keyword evidence="1" id="KW-0472">Membrane</keyword>
<dbReference type="OrthoDB" id="2943409at2"/>
<dbReference type="STRING" id="1450648.CLORY_43750"/>
<dbReference type="Proteomes" id="UP000190080">
    <property type="component" value="Unassembled WGS sequence"/>
</dbReference>
<feature type="transmembrane region" description="Helical" evidence="1">
    <location>
        <begin position="29"/>
        <end position="47"/>
    </location>
</feature>
<keyword evidence="3" id="KW-1185">Reference proteome</keyword>
<dbReference type="RefSeq" id="WP_079428520.1">
    <property type="nucleotide sequence ID" value="NZ_MZGV01000107.1"/>
</dbReference>
<protein>
    <submittedName>
        <fullName evidence="2">Uncharacterized protein</fullName>
    </submittedName>
</protein>
<dbReference type="EMBL" id="MZGV01000107">
    <property type="protein sequence ID" value="OPJ55704.1"/>
    <property type="molecule type" value="Genomic_DNA"/>
</dbReference>
<keyword evidence="1" id="KW-0812">Transmembrane</keyword>
<accession>A0A1V4I726</accession>
<proteinExistence type="predicted"/>
<organism evidence="2 3">
    <name type="scientific">Clostridium oryzae</name>
    <dbReference type="NCBI Taxonomy" id="1450648"/>
    <lineage>
        <taxon>Bacteria</taxon>
        <taxon>Bacillati</taxon>
        <taxon>Bacillota</taxon>
        <taxon>Clostridia</taxon>
        <taxon>Eubacteriales</taxon>
        <taxon>Clostridiaceae</taxon>
        <taxon>Clostridium</taxon>
    </lineage>
</organism>
<evidence type="ECO:0000313" key="2">
    <source>
        <dbReference type="EMBL" id="OPJ55704.1"/>
    </source>
</evidence>
<dbReference type="Pfam" id="PF18159">
    <property type="entry name" value="S_4TM"/>
    <property type="match status" value="1"/>
</dbReference>
<name>A0A1V4I726_9CLOT</name>